<accession>A0ABW2UUH9</accession>
<name>A0ABW2UUH9_9BACI</name>
<dbReference type="RefSeq" id="WP_382358438.1">
    <property type="nucleotide sequence ID" value="NZ_JBHTGR010000011.1"/>
</dbReference>
<protein>
    <submittedName>
        <fullName evidence="2">Uncharacterized protein</fullName>
    </submittedName>
</protein>
<sequence length="155" mass="17045">MATFDQSLYVELALSAIEMKGVPNEDILAVPLDNRTEERKLFDTIYRSDGFSMFDIAAALATAFSVIGASAGFQLTWGPIIWGLIGAVVGAAAGFLIKLFMNRKKQKHTLKLSGKASELILIVYCKSEQVDIIEDILWDNFALGIAKMDDISHRS</sequence>
<feature type="transmembrane region" description="Helical" evidence="1">
    <location>
        <begin position="80"/>
        <end position="101"/>
    </location>
</feature>
<keyword evidence="1" id="KW-1133">Transmembrane helix</keyword>
<evidence type="ECO:0000256" key="1">
    <source>
        <dbReference type="SAM" id="Phobius"/>
    </source>
</evidence>
<comment type="caution">
    <text evidence="2">The sequence shown here is derived from an EMBL/GenBank/DDBJ whole genome shotgun (WGS) entry which is preliminary data.</text>
</comment>
<evidence type="ECO:0000313" key="3">
    <source>
        <dbReference type="Proteomes" id="UP001596620"/>
    </source>
</evidence>
<keyword evidence="1" id="KW-0472">Membrane</keyword>
<reference evidence="3" key="1">
    <citation type="journal article" date="2019" name="Int. J. Syst. Evol. Microbiol.">
        <title>The Global Catalogue of Microorganisms (GCM) 10K type strain sequencing project: providing services to taxonomists for standard genome sequencing and annotation.</title>
        <authorList>
            <consortium name="The Broad Institute Genomics Platform"/>
            <consortium name="The Broad Institute Genome Sequencing Center for Infectious Disease"/>
            <person name="Wu L."/>
            <person name="Ma J."/>
        </authorList>
    </citation>
    <scope>NUCLEOTIDE SEQUENCE [LARGE SCALE GENOMIC DNA]</scope>
    <source>
        <strain evidence="3">JCM 30234</strain>
    </source>
</reference>
<feature type="transmembrane region" description="Helical" evidence="1">
    <location>
        <begin position="56"/>
        <end position="74"/>
    </location>
</feature>
<gene>
    <name evidence="2" type="ORF">ACFQU8_06705</name>
</gene>
<proteinExistence type="predicted"/>
<evidence type="ECO:0000313" key="2">
    <source>
        <dbReference type="EMBL" id="MFC7746925.1"/>
    </source>
</evidence>
<dbReference type="Proteomes" id="UP001596620">
    <property type="component" value="Unassembled WGS sequence"/>
</dbReference>
<dbReference type="EMBL" id="JBHTGR010000011">
    <property type="protein sequence ID" value="MFC7746925.1"/>
    <property type="molecule type" value="Genomic_DNA"/>
</dbReference>
<keyword evidence="1" id="KW-0812">Transmembrane</keyword>
<organism evidence="2 3">
    <name type="scientific">Lentibacillus kimchii</name>
    <dbReference type="NCBI Taxonomy" id="1542911"/>
    <lineage>
        <taxon>Bacteria</taxon>
        <taxon>Bacillati</taxon>
        <taxon>Bacillota</taxon>
        <taxon>Bacilli</taxon>
        <taxon>Bacillales</taxon>
        <taxon>Bacillaceae</taxon>
        <taxon>Lentibacillus</taxon>
    </lineage>
</organism>
<keyword evidence="3" id="KW-1185">Reference proteome</keyword>